<dbReference type="AlphaFoldDB" id="A0A9P2XGJ3"/>
<organism evidence="1 2">
    <name type="scientific">Acinetobacter baumannii 1462234</name>
    <dbReference type="NCBI Taxonomy" id="1310646"/>
    <lineage>
        <taxon>Bacteria</taxon>
        <taxon>Pseudomonadati</taxon>
        <taxon>Pseudomonadota</taxon>
        <taxon>Gammaproteobacteria</taxon>
        <taxon>Moraxellales</taxon>
        <taxon>Moraxellaceae</taxon>
        <taxon>Acinetobacter</taxon>
        <taxon>Acinetobacter calcoaceticus/baumannii complex</taxon>
    </lineage>
</organism>
<evidence type="ECO:0000313" key="1">
    <source>
        <dbReference type="EMBL" id="EXB57477.1"/>
    </source>
</evidence>
<proteinExistence type="predicted"/>
<accession>A0A9P2XGJ3</accession>
<evidence type="ECO:0000313" key="2">
    <source>
        <dbReference type="Proteomes" id="UP000020865"/>
    </source>
</evidence>
<gene>
    <name evidence="1" type="ORF">J545_3552</name>
</gene>
<comment type="caution">
    <text evidence="1">The sequence shown here is derived from an EMBL/GenBank/DDBJ whole genome shotgun (WGS) entry which is preliminary data.</text>
</comment>
<dbReference type="Proteomes" id="UP000020865">
    <property type="component" value="Unassembled WGS sequence"/>
</dbReference>
<protein>
    <submittedName>
        <fullName evidence="1">Uncharacterized protein</fullName>
    </submittedName>
</protein>
<dbReference type="EMBL" id="JEWR01000084">
    <property type="protein sequence ID" value="EXB57477.1"/>
    <property type="molecule type" value="Genomic_DNA"/>
</dbReference>
<name>A0A9P2XGJ3_ACIBA</name>
<reference evidence="1 2" key="1">
    <citation type="submission" date="2014-02" db="EMBL/GenBank/DDBJ databases">
        <title>Comparative genomics and transcriptomics to identify genetic mechanisms underlying the emergence of carbapenem resistant Acinetobacter baumannii (CRAb).</title>
        <authorList>
            <person name="Harris A.D."/>
            <person name="Johnson K.J."/>
            <person name="George J."/>
            <person name="Shefchek K."/>
            <person name="Daugherty S.C."/>
            <person name="Parankush S."/>
            <person name="Sadzewicz L."/>
            <person name="Tallon L."/>
            <person name="Sengamalay N."/>
            <person name="Hazen T.H."/>
            <person name="Rasko D.A."/>
        </authorList>
    </citation>
    <scope>NUCLEOTIDE SEQUENCE [LARGE SCALE GENOMIC DNA]</scope>
    <source>
        <strain evidence="1 2">1462234</strain>
    </source>
</reference>
<sequence length="37" mass="4286">MGYTIHFKSVKTNSLSHKISTSILFNFYTKAIFIFSL</sequence>